<evidence type="ECO:0000256" key="7">
    <source>
        <dbReference type="SAM" id="MobiDB-lite"/>
    </source>
</evidence>
<evidence type="ECO:0000256" key="5">
    <source>
        <dbReference type="ARBA" id="ARBA00023242"/>
    </source>
</evidence>
<comment type="similarity">
    <text evidence="2">Belongs to the TRM6/GCD10 family.</text>
</comment>
<evidence type="ECO:0000256" key="4">
    <source>
        <dbReference type="ARBA" id="ARBA00022694"/>
    </source>
</evidence>
<comment type="caution">
    <text evidence="8">The sequence shown here is derived from an EMBL/GenBank/DDBJ whole genome shotgun (WGS) entry which is preliminary data.</text>
</comment>
<evidence type="ECO:0000256" key="1">
    <source>
        <dbReference type="ARBA" id="ARBA00004123"/>
    </source>
</evidence>
<dbReference type="AlphaFoldDB" id="A0A0F4YRW6"/>
<feature type="region of interest" description="Disordered" evidence="7">
    <location>
        <begin position="267"/>
        <end position="310"/>
    </location>
</feature>
<dbReference type="GO" id="GO:0005634">
    <property type="term" value="C:nucleus"/>
    <property type="evidence" value="ECO:0007669"/>
    <property type="project" value="UniProtKB-SubCell"/>
</dbReference>
<proteinExistence type="inferred from homology"/>
<dbReference type="GO" id="GO:0030488">
    <property type="term" value="P:tRNA methylation"/>
    <property type="evidence" value="ECO:0007669"/>
    <property type="project" value="InterPro"/>
</dbReference>
<dbReference type="Pfam" id="PF04189">
    <property type="entry name" value="Gcd10p"/>
    <property type="match status" value="1"/>
</dbReference>
<keyword evidence="4" id="KW-0819">tRNA processing</keyword>
<gene>
    <name evidence="8" type="ORF">T310_5613</name>
</gene>
<dbReference type="OrthoDB" id="10254665at2759"/>
<keyword evidence="5" id="KW-0539">Nucleus</keyword>
<protein>
    <recommendedName>
        <fullName evidence="3">tRNA (adenine(58)-N(1))-methyltransferase non-catalytic subunit TRM6</fullName>
    </recommendedName>
    <alternativeName>
        <fullName evidence="6">tRNA(m1A58)-methyltransferase subunit TRM6</fullName>
    </alternativeName>
</protein>
<sequence length="584" mass="65363">MHSFVRPHEYVVLRLPSDTSKVIKLVPNTYVSGAFALCLPRNVSLGKYGNFPSNQIIGRPFYLTYEILDHPDEDGHVLRVVPATELHAEALISEGSGEADGEMEDFDMNGDGDVPMRTNRDTIDDSSSQKLTLAEIEELKKQATCAGKEIIARLLQSHTAIDQKTAFSLAKYKLRKQKKFLRRFTVLPMDVSILTQYLLEEKDAPKIMELRDELIALMGCWGNVHHGGNTLLEETVTSKPNGRYLVVDDTGGLVVAAMAERMGILYPHEDDEDDDDTQTNDPGDADEAEQPKDGRTSHPQRRARKQPMSAKGNTLTLIHAHSQPNLSLLKYFSYDQGNPDESHPLYTHLKTLSWLHLVDPNADPIYANEPEKVDEATLQSWKPSKRGIYYRKRNRWVRVRSVVDETRAGGFDGLIVASLMEPASILQHVVPLLAGSAPVVVYSPTIEPLVHLADLYSTARRVAFINRKRELEEKREQQLKERQGQDTSNDNNPPSPDLPPIDLSSEFPVDPTLLVGPTLQTSRVRPWQVLPGRTHPLMMGRGGAEGYIFHATRVIPTQERISARGNVSRKKRKVAETTPSTPGD</sequence>
<evidence type="ECO:0000256" key="3">
    <source>
        <dbReference type="ARBA" id="ARBA00021704"/>
    </source>
</evidence>
<dbReference type="PANTHER" id="PTHR12945:SF0">
    <property type="entry name" value="TRNA (ADENINE(58)-N(1))-METHYLTRANSFERASE NON-CATALYTIC SUBUNIT TRM6"/>
    <property type="match status" value="1"/>
</dbReference>
<evidence type="ECO:0000256" key="2">
    <source>
        <dbReference type="ARBA" id="ARBA00008320"/>
    </source>
</evidence>
<keyword evidence="8" id="KW-0648">Protein biosynthesis</keyword>
<dbReference type="EMBL" id="LASV01000266">
    <property type="protein sequence ID" value="KKA20358.1"/>
    <property type="molecule type" value="Genomic_DNA"/>
</dbReference>
<feature type="compositionally biased region" description="Basic and acidic residues" evidence="7">
    <location>
        <begin position="474"/>
        <end position="484"/>
    </location>
</feature>
<feature type="region of interest" description="Disordered" evidence="7">
    <location>
        <begin position="564"/>
        <end position="584"/>
    </location>
</feature>
<feature type="region of interest" description="Disordered" evidence="7">
    <location>
        <begin position="474"/>
        <end position="506"/>
    </location>
</feature>
<dbReference type="Proteomes" id="UP000053958">
    <property type="component" value="Unassembled WGS sequence"/>
</dbReference>
<evidence type="ECO:0000256" key="6">
    <source>
        <dbReference type="ARBA" id="ARBA00032319"/>
    </source>
</evidence>
<dbReference type="RefSeq" id="XP_013326970.1">
    <property type="nucleotide sequence ID" value="XM_013471516.1"/>
</dbReference>
<organism evidence="8 9">
    <name type="scientific">Rasamsonia emersonii (strain ATCC 16479 / CBS 393.64 / IMI 116815)</name>
    <dbReference type="NCBI Taxonomy" id="1408163"/>
    <lineage>
        <taxon>Eukaryota</taxon>
        <taxon>Fungi</taxon>
        <taxon>Dikarya</taxon>
        <taxon>Ascomycota</taxon>
        <taxon>Pezizomycotina</taxon>
        <taxon>Eurotiomycetes</taxon>
        <taxon>Eurotiomycetidae</taxon>
        <taxon>Eurotiales</taxon>
        <taxon>Trichocomaceae</taxon>
        <taxon>Rasamsonia</taxon>
    </lineage>
</organism>
<dbReference type="STRING" id="1408163.A0A0F4YRW6"/>
<keyword evidence="8" id="KW-0396">Initiation factor</keyword>
<comment type="subcellular location">
    <subcellularLocation>
        <location evidence="1">Nucleus</location>
    </subcellularLocation>
</comment>
<dbReference type="PANTHER" id="PTHR12945">
    <property type="entry name" value="TRANSLATION INITIATION FACTOR EIF3-RELATED"/>
    <property type="match status" value="1"/>
</dbReference>
<feature type="compositionally biased region" description="Acidic residues" evidence="7">
    <location>
        <begin position="269"/>
        <end position="288"/>
    </location>
</feature>
<dbReference type="GO" id="GO:0031515">
    <property type="term" value="C:tRNA (m1A) methyltransferase complex"/>
    <property type="evidence" value="ECO:0007669"/>
    <property type="project" value="InterPro"/>
</dbReference>
<evidence type="ECO:0000313" key="8">
    <source>
        <dbReference type="EMBL" id="KKA20358.1"/>
    </source>
</evidence>
<name>A0A0F4YRW6_RASE3</name>
<evidence type="ECO:0000313" key="9">
    <source>
        <dbReference type="Proteomes" id="UP000053958"/>
    </source>
</evidence>
<reference evidence="8 9" key="1">
    <citation type="submission" date="2015-04" db="EMBL/GenBank/DDBJ databases">
        <authorList>
            <person name="Heijne W.H."/>
            <person name="Fedorova N.D."/>
            <person name="Nierman W.C."/>
            <person name="Vollebregt A.W."/>
            <person name="Zhao Z."/>
            <person name="Wu L."/>
            <person name="Kumar M."/>
            <person name="Stam H."/>
            <person name="van den Berg M.A."/>
            <person name="Pel H.J."/>
        </authorList>
    </citation>
    <scope>NUCLEOTIDE SEQUENCE [LARGE SCALE GENOMIC DNA]</scope>
    <source>
        <strain evidence="8 9">CBS 393.64</strain>
    </source>
</reference>
<accession>A0A0F4YRW6</accession>
<dbReference type="GO" id="GO:0003743">
    <property type="term" value="F:translation initiation factor activity"/>
    <property type="evidence" value="ECO:0007669"/>
    <property type="project" value="UniProtKB-KW"/>
</dbReference>
<dbReference type="GeneID" id="25317953"/>
<keyword evidence="9" id="KW-1185">Reference proteome</keyword>
<dbReference type="InterPro" id="IPR017423">
    <property type="entry name" value="TRM6"/>
</dbReference>